<dbReference type="Proteomes" id="UP001521116">
    <property type="component" value="Unassembled WGS sequence"/>
</dbReference>
<keyword evidence="2" id="KW-1185">Reference proteome</keyword>
<accession>A0ABR3SUN7</accession>
<dbReference type="Gene3D" id="3.80.10.10">
    <property type="entry name" value="Ribonuclease Inhibitor"/>
    <property type="match status" value="1"/>
</dbReference>
<proteinExistence type="predicted"/>
<name>A0ABR3SUN7_9PEZI</name>
<dbReference type="InterPro" id="IPR032675">
    <property type="entry name" value="LRR_dom_sf"/>
</dbReference>
<reference evidence="1 2" key="1">
    <citation type="submission" date="2024-02" db="EMBL/GenBank/DDBJ databases">
        <title>De novo assembly and annotation of 12 fungi associated with fruit tree decline syndrome in Ontario, Canada.</title>
        <authorList>
            <person name="Sulman M."/>
            <person name="Ellouze W."/>
            <person name="Ilyukhin E."/>
        </authorList>
    </citation>
    <scope>NUCLEOTIDE SEQUENCE [LARGE SCALE GENOMIC DNA]</scope>
    <source>
        <strain evidence="1 2">M1-105</strain>
    </source>
</reference>
<comment type="caution">
    <text evidence="1">The sequence shown here is derived from an EMBL/GenBank/DDBJ whole genome shotgun (WGS) entry which is preliminary data.</text>
</comment>
<protein>
    <recommendedName>
        <fullName evidence="3">F-box domain-containing protein</fullName>
    </recommendedName>
</protein>
<evidence type="ECO:0000313" key="1">
    <source>
        <dbReference type="EMBL" id="KAL1629733.1"/>
    </source>
</evidence>
<dbReference type="EMBL" id="JAJVDC020000052">
    <property type="protein sequence ID" value="KAL1629733.1"/>
    <property type="molecule type" value="Genomic_DNA"/>
</dbReference>
<dbReference type="SUPFAM" id="SSF52047">
    <property type="entry name" value="RNI-like"/>
    <property type="match status" value="1"/>
</dbReference>
<organism evidence="1 2">
    <name type="scientific">Neofusicoccum ribis</name>
    <dbReference type="NCBI Taxonomy" id="45134"/>
    <lineage>
        <taxon>Eukaryota</taxon>
        <taxon>Fungi</taxon>
        <taxon>Dikarya</taxon>
        <taxon>Ascomycota</taxon>
        <taxon>Pezizomycotina</taxon>
        <taxon>Dothideomycetes</taxon>
        <taxon>Dothideomycetes incertae sedis</taxon>
        <taxon>Botryosphaeriales</taxon>
        <taxon>Botryosphaeriaceae</taxon>
        <taxon>Neofusicoccum</taxon>
    </lineage>
</organism>
<gene>
    <name evidence="1" type="ORF">SLS56_005256</name>
</gene>
<evidence type="ECO:0008006" key="3">
    <source>
        <dbReference type="Google" id="ProtNLM"/>
    </source>
</evidence>
<evidence type="ECO:0000313" key="2">
    <source>
        <dbReference type="Proteomes" id="UP001521116"/>
    </source>
</evidence>
<sequence length="555" mass="62968">MATDFTTSLTVAPPTIPALGGIPNEIAERIVSSITRIRDLKSLNETCRDLRRLTLAALYKHVYIMEDELSPAAFDSLSNPGNLGLEEIRDVTVIRRRDRMPSRYNWGSFFYHMNDHKLQDIRVIGRSCQVVDSSLFVSHILWQRNLKHLDICCRYNMQINALQLRPTYTALTALTLSCCSCNSTEDNEHLAAIMAEPTNLRSLSINGIKDSCSALIEILKPLYNAGTRLRGLSSFSLSNLNGSAPEIIEALVLLNLVLDFSDIQTLIIESVPGSDFILGVLKICQEQDPKLKNLSIYGYNDGIDDLEALLSTLSMLERLIMTPVFIKPPVCTEAHGLSTLGKAIKNTGSGVPNIRTLCFDVRAWKTMSGRFQDYPDFEPVAKLLRTLPLLEELWINFPIVDKSFYFKAEERMETFLRMIAEAPRLRLLCNLRSNQYIPVSLLPECELSKFWGNDPWLHHTATTMLQRANTSNKALKVIAFGYLPCFDCQGRIRAFVRRPKLLATGQFETIVEEISAKELFLEEDFYFWDSFKNFEFEEQNAPRTTTSEEMDIDAT</sequence>